<dbReference type="RefSeq" id="WP_146296651.1">
    <property type="nucleotide sequence ID" value="NZ_CP042326.1"/>
</dbReference>
<protein>
    <submittedName>
        <fullName evidence="1">Uncharacterized protein</fullName>
    </submittedName>
</protein>
<dbReference type="OrthoDB" id="532567at2"/>
<proteinExistence type="predicted"/>
<dbReference type="AlphaFoldDB" id="A0A5B8NQI3"/>
<reference evidence="1" key="1">
    <citation type="submission" date="2019-08" db="EMBL/GenBank/DDBJ databases">
        <title>Carotenoids and Carotenoid Binding Proteins in the Halophilic Cyanobacterium Euhalothece sp. ZM00.</title>
        <authorList>
            <person name="Cho S.M."/>
            <person name="Song J.Y."/>
            <person name="Park Y.-I."/>
        </authorList>
    </citation>
    <scope>NUCLEOTIDE SEQUENCE [LARGE SCALE GENOMIC DNA]</scope>
    <source>
        <strain evidence="1">Z-M001</strain>
    </source>
</reference>
<evidence type="ECO:0000313" key="1">
    <source>
        <dbReference type="EMBL" id="QDZ40811.1"/>
    </source>
</evidence>
<organism evidence="1 2">
    <name type="scientific">Euhalothece natronophila Z-M001</name>
    <dbReference type="NCBI Taxonomy" id="522448"/>
    <lineage>
        <taxon>Bacteria</taxon>
        <taxon>Bacillati</taxon>
        <taxon>Cyanobacteriota</taxon>
        <taxon>Cyanophyceae</taxon>
        <taxon>Oscillatoriophycideae</taxon>
        <taxon>Chroococcales</taxon>
        <taxon>Halothecacae</taxon>
        <taxon>Halothece cluster</taxon>
        <taxon>Euhalothece</taxon>
    </lineage>
</organism>
<dbReference type="Proteomes" id="UP000318453">
    <property type="component" value="Chromosome"/>
</dbReference>
<accession>A0A5B8NQI3</accession>
<keyword evidence="2" id="KW-1185">Reference proteome</keyword>
<name>A0A5B8NQI3_9CHRO</name>
<evidence type="ECO:0000313" key="2">
    <source>
        <dbReference type="Proteomes" id="UP000318453"/>
    </source>
</evidence>
<sequence length="60" mass="6986">MEDELRTEYNLKRLKVRKLGRDRKSLGQTIVRLDPDVAEKFPDSNSVNEALRSLIRATQD</sequence>
<gene>
    <name evidence="1" type="ORF">FRE64_13190</name>
</gene>
<dbReference type="KEGG" id="enn:FRE64_13190"/>
<dbReference type="EMBL" id="CP042326">
    <property type="protein sequence ID" value="QDZ40811.1"/>
    <property type="molecule type" value="Genomic_DNA"/>
</dbReference>